<feature type="binding site" evidence="4">
    <location>
        <position position="148"/>
    </location>
    <ligand>
        <name>Mg(2+)</name>
        <dbReference type="ChEBI" id="CHEBI:18420"/>
        <label>1</label>
        <note>catalytic</note>
    </ligand>
</feature>
<sequence>MSKTPPSLLLAAATVAVAATTAYAFSTRKGTGGMTHISHHFNVPPEILKSDCRCKQELILAVRLALEAGKNMTEHYHSKGTADENIESLDISTKSCQSDFATAIDVKNENFIAGEINKAFPDHEIIGEEDTGTGAIPQLTTKPTWIIDPIDGTVRFGFVSQYIHIDTSIAYKLNKRQKTNFASGLPLSCVSIGLCLNGQPHMGVVFAPMTNELYIAVRNYGAFRNGIRLLGCTGEKASTSLDHAVVCFEFGYSSTQVGIDRMVDAVKRLLEHGVRTTRTLGSGVLDLCYVACGRMDVVYTGMAEEGWKPWDYCAGLVVAMEAGCEMSHLEKRSERDLDFNNALKKNYEFNLHSKSMICGVNSDLVEETRKVVMGQ</sequence>
<name>A0ABD3PEZ8_9STRA</name>
<keyword evidence="6" id="KW-0732">Signal</keyword>
<keyword evidence="4 5" id="KW-0460">Magnesium</keyword>
<dbReference type="Gene3D" id="3.40.190.80">
    <property type="match status" value="1"/>
</dbReference>
<proteinExistence type="inferred from homology"/>
<dbReference type="CDD" id="cd01639">
    <property type="entry name" value="IMPase"/>
    <property type="match status" value="1"/>
</dbReference>
<dbReference type="SUPFAM" id="SSF56655">
    <property type="entry name" value="Carbohydrate phosphatase"/>
    <property type="match status" value="1"/>
</dbReference>
<dbReference type="PANTHER" id="PTHR20854:SF4">
    <property type="entry name" value="INOSITOL-1-MONOPHOSPHATASE-RELATED"/>
    <property type="match status" value="1"/>
</dbReference>
<evidence type="ECO:0000256" key="5">
    <source>
        <dbReference type="RuleBase" id="RU364068"/>
    </source>
</evidence>
<comment type="caution">
    <text evidence="7">The sequence shown here is derived from an EMBL/GenBank/DDBJ whole genome shotgun (WGS) entry which is preliminary data.</text>
</comment>
<evidence type="ECO:0000313" key="8">
    <source>
        <dbReference type="Proteomes" id="UP001530400"/>
    </source>
</evidence>
<dbReference type="Proteomes" id="UP001530400">
    <property type="component" value="Unassembled WGS sequence"/>
</dbReference>
<dbReference type="InterPro" id="IPR033942">
    <property type="entry name" value="IMPase"/>
</dbReference>
<evidence type="ECO:0000256" key="2">
    <source>
        <dbReference type="ARBA" id="ARBA00001946"/>
    </source>
</evidence>
<evidence type="ECO:0000256" key="3">
    <source>
        <dbReference type="ARBA" id="ARBA00009759"/>
    </source>
</evidence>
<evidence type="ECO:0000256" key="1">
    <source>
        <dbReference type="ARBA" id="ARBA00001033"/>
    </source>
</evidence>
<comment type="similarity">
    <text evidence="3 5">Belongs to the inositol monophosphatase superfamily.</text>
</comment>
<keyword evidence="8" id="KW-1185">Reference proteome</keyword>
<feature type="signal peptide" evidence="6">
    <location>
        <begin position="1"/>
        <end position="24"/>
    </location>
</feature>
<dbReference type="AlphaFoldDB" id="A0ABD3PEZ8"/>
<dbReference type="Gene3D" id="3.30.540.10">
    <property type="entry name" value="Fructose-1,6-Bisphosphatase, subunit A, domain 1"/>
    <property type="match status" value="2"/>
</dbReference>
<evidence type="ECO:0000313" key="7">
    <source>
        <dbReference type="EMBL" id="KAL3786311.1"/>
    </source>
</evidence>
<dbReference type="PRINTS" id="PR00377">
    <property type="entry name" value="IMPHPHTASES"/>
</dbReference>
<feature type="chain" id="PRO_5044852327" description="Inositol-1-monophosphatase" evidence="6">
    <location>
        <begin position="25"/>
        <end position="375"/>
    </location>
</feature>
<gene>
    <name evidence="7" type="ORF">ACHAWO_009655</name>
</gene>
<keyword evidence="5" id="KW-0378">Hydrolase</keyword>
<comment type="pathway">
    <text evidence="5">Polyol metabolism; myo-inositol biosynthesis; myo-inositol from D-glucose 6-phosphate: step 2/2.</text>
</comment>
<keyword evidence="4 5" id="KW-0479">Metal-binding</keyword>
<feature type="binding site" evidence="4">
    <location>
        <position position="151"/>
    </location>
    <ligand>
        <name>Mg(2+)</name>
        <dbReference type="ChEBI" id="CHEBI:18420"/>
        <label>1</label>
        <note>catalytic</note>
    </ligand>
</feature>
<dbReference type="GO" id="GO:0046872">
    <property type="term" value="F:metal ion binding"/>
    <property type="evidence" value="ECO:0007669"/>
    <property type="project" value="UniProtKB-KW"/>
</dbReference>
<feature type="binding site" evidence="4">
    <location>
        <position position="150"/>
    </location>
    <ligand>
        <name>Mg(2+)</name>
        <dbReference type="ChEBI" id="CHEBI:18420"/>
        <label>1</label>
        <note>catalytic</note>
    </ligand>
</feature>
<reference evidence="7 8" key="1">
    <citation type="submission" date="2024-10" db="EMBL/GenBank/DDBJ databases">
        <title>Updated reference genomes for cyclostephanoid diatoms.</title>
        <authorList>
            <person name="Roberts W.R."/>
            <person name="Alverson A.J."/>
        </authorList>
    </citation>
    <scope>NUCLEOTIDE SEQUENCE [LARGE SCALE GENOMIC DNA]</scope>
    <source>
        <strain evidence="7 8">AJA010-31</strain>
    </source>
</reference>
<organism evidence="7 8">
    <name type="scientific">Cyclotella atomus</name>
    <dbReference type="NCBI Taxonomy" id="382360"/>
    <lineage>
        <taxon>Eukaryota</taxon>
        <taxon>Sar</taxon>
        <taxon>Stramenopiles</taxon>
        <taxon>Ochrophyta</taxon>
        <taxon>Bacillariophyta</taxon>
        <taxon>Coscinodiscophyceae</taxon>
        <taxon>Thalassiosirophycidae</taxon>
        <taxon>Stephanodiscales</taxon>
        <taxon>Stephanodiscaceae</taxon>
        <taxon>Cyclotella</taxon>
    </lineage>
</organism>
<feature type="binding site" evidence="4">
    <location>
        <position position="311"/>
    </location>
    <ligand>
        <name>Mg(2+)</name>
        <dbReference type="ChEBI" id="CHEBI:18420"/>
        <label>1</label>
        <note>catalytic</note>
    </ligand>
</feature>
<evidence type="ECO:0000256" key="6">
    <source>
        <dbReference type="SAM" id="SignalP"/>
    </source>
</evidence>
<evidence type="ECO:0000256" key="4">
    <source>
        <dbReference type="PIRSR" id="PIRSR600760-2"/>
    </source>
</evidence>
<dbReference type="PANTHER" id="PTHR20854">
    <property type="entry name" value="INOSITOL MONOPHOSPHATASE"/>
    <property type="match status" value="1"/>
</dbReference>
<comment type="cofactor">
    <cofactor evidence="2 4 5">
        <name>Mg(2+)</name>
        <dbReference type="ChEBI" id="CHEBI:18420"/>
    </cofactor>
</comment>
<dbReference type="EMBL" id="JALLPJ020000655">
    <property type="protein sequence ID" value="KAL3786311.1"/>
    <property type="molecule type" value="Genomic_DNA"/>
</dbReference>
<comment type="catalytic activity">
    <reaction evidence="1 5">
        <text>a myo-inositol phosphate + H2O = myo-inositol + phosphate</text>
        <dbReference type="Rhea" id="RHEA:24056"/>
        <dbReference type="ChEBI" id="CHEBI:15377"/>
        <dbReference type="ChEBI" id="CHEBI:17268"/>
        <dbReference type="ChEBI" id="CHEBI:43474"/>
        <dbReference type="ChEBI" id="CHEBI:84139"/>
        <dbReference type="EC" id="3.1.3.25"/>
    </reaction>
</comment>
<protein>
    <recommendedName>
        <fullName evidence="5">Inositol-1-monophosphatase</fullName>
        <ecNumber evidence="5">3.1.3.25</ecNumber>
    </recommendedName>
</protein>
<dbReference type="EC" id="3.1.3.25" evidence="5"/>
<accession>A0ABD3PEZ8</accession>
<dbReference type="InterPro" id="IPR000760">
    <property type="entry name" value="Inositol_monophosphatase-like"/>
</dbReference>
<feature type="binding site" evidence="4">
    <location>
        <position position="128"/>
    </location>
    <ligand>
        <name>Mg(2+)</name>
        <dbReference type="ChEBI" id="CHEBI:18420"/>
        <label>1</label>
        <note>catalytic</note>
    </ligand>
</feature>
<dbReference type="Pfam" id="PF00459">
    <property type="entry name" value="Inositol_P"/>
    <property type="match status" value="1"/>
</dbReference>
<dbReference type="GO" id="GO:0052834">
    <property type="term" value="F:inositol monophosphate phosphatase activity"/>
    <property type="evidence" value="ECO:0007669"/>
    <property type="project" value="UniProtKB-EC"/>
</dbReference>